<dbReference type="Proteomes" id="UP000484164">
    <property type="component" value="Unassembled WGS sequence"/>
</dbReference>
<dbReference type="RefSeq" id="WP_151693750.1">
    <property type="nucleotide sequence ID" value="NZ_BMGX01000001.1"/>
</dbReference>
<evidence type="ECO:0000313" key="3">
    <source>
        <dbReference type="Proteomes" id="UP000484164"/>
    </source>
</evidence>
<keyword evidence="1" id="KW-0732">Signal</keyword>
<organism evidence="2 3">
    <name type="scientific">Phaeocystidibacter marisrubri</name>
    <dbReference type="NCBI Taxonomy" id="1577780"/>
    <lineage>
        <taxon>Bacteria</taxon>
        <taxon>Pseudomonadati</taxon>
        <taxon>Bacteroidota</taxon>
        <taxon>Flavobacteriia</taxon>
        <taxon>Flavobacteriales</taxon>
        <taxon>Phaeocystidibacteraceae</taxon>
        <taxon>Phaeocystidibacter</taxon>
    </lineage>
</organism>
<dbReference type="EMBL" id="WBVQ01000002">
    <property type="protein sequence ID" value="KAB2816323.1"/>
    <property type="molecule type" value="Genomic_DNA"/>
</dbReference>
<dbReference type="OrthoDB" id="1145160at2"/>
<protein>
    <submittedName>
        <fullName evidence="2">Porin family protein</fullName>
    </submittedName>
</protein>
<proteinExistence type="predicted"/>
<sequence>MKKTILLLVLLCSASAFAQYPRWYMQFQLGYGHDLNTQQPGLTNWISTSIDDNGDYSETQEYYSYANGPKLTFSMGAEVARGIAIEGQLMYSYGIADQIDQTNFFSDLKATTGGQYVGFSPMVRLQNEIRNWEETYVYLRVGPLFSMNSTYLLSEYAGSESRYKLETDWSFDVGAQGSLGLMFPVSRYTHFTVEGQFVYLMSKPSHAEYTEYEEWGEDRLGDLTTRQRERVYQRTVDYNNTNDDEPMEMVEIQSPFSHFALNLGLRFEL</sequence>
<keyword evidence="3" id="KW-1185">Reference proteome</keyword>
<evidence type="ECO:0000256" key="1">
    <source>
        <dbReference type="SAM" id="SignalP"/>
    </source>
</evidence>
<gene>
    <name evidence="2" type="ORF">F8C82_11605</name>
</gene>
<dbReference type="AlphaFoldDB" id="A0A6L3ZEU7"/>
<feature type="chain" id="PRO_5027059793" evidence="1">
    <location>
        <begin position="19"/>
        <end position="269"/>
    </location>
</feature>
<accession>A0A6L3ZEU7</accession>
<comment type="caution">
    <text evidence="2">The sequence shown here is derived from an EMBL/GenBank/DDBJ whole genome shotgun (WGS) entry which is preliminary data.</text>
</comment>
<reference evidence="2 3" key="1">
    <citation type="submission" date="2019-10" db="EMBL/GenBank/DDBJ databases">
        <title>Genome sequence of Phaeocystidibacter marisrubri JCM30614 (type strain).</title>
        <authorList>
            <person name="Bowman J.P."/>
        </authorList>
    </citation>
    <scope>NUCLEOTIDE SEQUENCE [LARGE SCALE GENOMIC DNA]</scope>
    <source>
        <strain evidence="2 3">JCM 30614</strain>
    </source>
</reference>
<name>A0A6L3ZEU7_9FLAO</name>
<evidence type="ECO:0000313" key="2">
    <source>
        <dbReference type="EMBL" id="KAB2816323.1"/>
    </source>
</evidence>
<feature type="signal peptide" evidence="1">
    <location>
        <begin position="1"/>
        <end position="18"/>
    </location>
</feature>